<dbReference type="PROSITE" id="PS51671">
    <property type="entry name" value="ACT"/>
    <property type="match status" value="1"/>
</dbReference>
<dbReference type="InterPro" id="IPR029009">
    <property type="entry name" value="ASB_dom_sf"/>
</dbReference>
<evidence type="ECO:0000256" key="4">
    <source>
        <dbReference type="ARBA" id="ARBA00021582"/>
    </source>
</evidence>
<evidence type="ECO:0000256" key="2">
    <source>
        <dbReference type="ARBA" id="ARBA00005216"/>
    </source>
</evidence>
<dbReference type="CDD" id="cd04902">
    <property type="entry name" value="ACT_3PGDH-xct"/>
    <property type="match status" value="1"/>
</dbReference>
<dbReference type="Gene3D" id="3.40.50.720">
    <property type="entry name" value="NAD(P)-binding Rossmann-like Domain"/>
    <property type="match status" value="2"/>
</dbReference>
<dbReference type="FunFam" id="3.40.50.720:FF:000021">
    <property type="entry name" value="D-3-phosphoglycerate dehydrogenase"/>
    <property type="match status" value="1"/>
</dbReference>
<comment type="catalytic activity">
    <reaction evidence="9">
        <text>(R)-2-hydroxyglutarate + NAD(+) = 2-oxoglutarate + NADH + H(+)</text>
        <dbReference type="Rhea" id="RHEA:49612"/>
        <dbReference type="ChEBI" id="CHEBI:15378"/>
        <dbReference type="ChEBI" id="CHEBI:15801"/>
        <dbReference type="ChEBI" id="CHEBI:16810"/>
        <dbReference type="ChEBI" id="CHEBI:57540"/>
        <dbReference type="ChEBI" id="CHEBI:57945"/>
        <dbReference type="EC" id="1.1.1.399"/>
    </reaction>
</comment>
<dbReference type="RefSeq" id="WP_088662950.1">
    <property type="nucleotide sequence ID" value="NZ_CP021404.1"/>
</dbReference>
<dbReference type="Pfam" id="PF00389">
    <property type="entry name" value="2-Hacid_dh"/>
    <property type="match status" value="1"/>
</dbReference>
<dbReference type="PROSITE" id="PS00065">
    <property type="entry name" value="D_2_HYDROXYACID_DH_1"/>
    <property type="match status" value="1"/>
</dbReference>
<evidence type="ECO:0000256" key="10">
    <source>
        <dbReference type="ARBA" id="ARBA00048731"/>
    </source>
</evidence>
<proteinExistence type="inferred from homology"/>
<dbReference type="GO" id="GO:0006564">
    <property type="term" value="P:L-serine biosynthetic process"/>
    <property type="evidence" value="ECO:0007669"/>
    <property type="project" value="UniProtKB-UniRule"/>
</dbReference>
<keyword evidence="5 11" id="KW-0028">Amino-acid biosynthesis</keyword>
<dbReference type="CDD" id="cd12173">
    <property type="entry name" value="PGDH_4"/>
    <property type="match status" value="1"/>
</dbReference>
<keyword evidence="14" id="KW-1185">Reference proteome</keyword>
<comment type="catalytic activity">
    <reaction evidence="10 11">
        <text>(2R)-3-phosphoglycerate + NAD(+) = 3-phosphooxypyruvate + NADH + H(+)</text>
        <dbReference type="Rhea" id="RHEA:12641"/>
        <dbReference type="ChEBI" id="CHEBI:15378"/>
        <dbReference type="ChEBI" id="CHEBI:18110"/>
        <dbReference type="ChEBI" id="CHEBI:57540"/>
        <dbReference type="ChEBI" id="CHEBI:57945"/>
        <dbReference type="ChEBI" id="CHEBI:58272"/>
        <dbReference type="EC" id="1.1.1.95"/>
    </reaction>
</comment>
<dbReference type="Pfam" id="PF02826">
    <property type="entry name" value="2-Hacid_dh_C"/>
    <property type="match status" value="1"/>
</dbReference>
<evidence type="ECO:0000256" key="8">
    <source>
        <dbReference type="ARBA" id="ARBA00023299"/>
    </source>
</evidence>
<dbReference type="Gene3D" id="3.30.70.260">
    <property type="match status" value="1"/>
</dbReference>
<dbReference type="InterPro" id="IPR045865">
    <property type="entry name" value="ACT-like_dom_sf"/>
</dbReference>
<evidence type="ECO:0000313" key="13">
    <source>
        <dbReference type="EMBL" id="ATI40789.1"/>
    </source>
</evidence>
<dbReference type="InterPro" id="IPR006139">
    <property type="entry name" value="D-isomer_2_OHA_DH_cat_dom"/>
</dbReference>
<evidence type="ECO:0000259" key="12">
    <source>
        <dbReference type="PROSITE" id="PS51671"/>
    </source>
</evidence>
<keyword evidence="7 11" id="KW-0520">NAD</keyword>
<evidence type="ECO:0000256" key="3">
    <source>
        <dbReference type="ARBA" id="ARBA00005854"/>
    </source>
</evidence>
<comment type="pathway">
    <text evidence="2 11">Amino-acid biosynthesis; L-serine biosynthesis; L-serine from 3-phospho-D-glycerate: step 1/3.</text>
</comment>
<dbReference type="KEGG" id="cmag:CBW24_01365"/>
<name>A0A291LVQ3_9RHOB</name>
<dbReference type="InterPro" id="IPR006236">
    <property type="entry name" value="PGDH"/>
</dbReference>
<dbReference type="InterPro" id="IPR050857">
    <property type="entry name" value="D-2-hydroxyacid_DH"/>
</dbReference>
<dbReference type="PANTHER" id="PTHR42789:SF1">
    <property type="entry name" value="D-ISOMER SPECIFIC 2-HYDROXYACID DEHYDROGENASE FAMILY PROTEIN (AFU_ORTHOLOGUE AFUA_6G10090)"/>
    <property type="match status" value="1"/>
</dbReference>
<dbReference type="SUPFAM" id="SSF51735">
    <property type="entry name" value="NAD(P)-binding Rossmann-fold domains"/>
    <property type="match status" value="1"/>
</dbReference>
<gene>
    <name evidence="13" type="ORF">CBW24_01365</name>
</gene>
<dbReference type="InterPro" id="IPR029752">
    <property type="entry name" value="D-isomer_DH_CS1"/>
</dbReference>
<protein>
    <recommendedName>
        <fullName evidence="4 11">D-3-phosphoglycerate dehydrogenase</fullName>
        <ecNumber evidence="11">1.1.1.95</ecNumber>
    </recommendedName>
</protein>
<dbReference type="PROSITE" id="PS00671">
    <property type="entry name" value="D_2_HYDROXYACID_DH_3"/>
    <property type="match status" value="1"/>
</dbReference>
<evidence type="ECO:0000256" key="9">
    <source>
        <dbReference type="ARBA" id="ARBA00048126"/>
    </source>
</evidence>
<evidence type="ECO:0000256" key="1">
    <source>
        <dbReference type="ARBA" id="ARBA00003800"/>
    </source>
</evidence>
<dbReference type="PROSITE" id="PS00670">
    <property type="entry name" value="D_2_HYDROXYACID_DH_2"/>
    <property type="match status" value="1"/>
</dbReference>
<dbReference type="InterPro" id="IPR002912">
    <property type="entry name" value="ACT_dom"/>
</dbReference>
<dbReference type="SUPFAM" id="SSF55021">
    <property type="entry name" value="ACT-like"/>
    <property type="match status" value="1"/>
</dbReference>
<dbReference type="OrthoDB" id="9793626at2"/>
<dbReference type="Pfam" id="PF19304">
    <property type="entry name" value="PGDH_inter"/>
    <property type="match status" value="1"/>
</dbReference>
<dbReference type="GO" id="GO:0004617">
    <property type="term" value="F:phosphoglycerate dehydrogenase activity"/>
    <property type="evidence" value="ECO:0007669"/>
    <property type="project" value="UniProtKB-UniRule"/>
</dbReference>
<dbReference type="SUPFAM" id="SSF143548">
    <property type="entry name" value="Serine metabolism enzymes domain"/>
    <property type="match status" value="1"/>
</dbReference>
<dbReference type="InterPro" id="IPR006140">
    <property type="entry name" value="D-isomer_DH_NAD-bd"/>
</dbReference>
<dbReference type="GO" id="GO:0051287">
    <property type="term" value="F:NAD binding"/>
    <property type="evidence" value="ECO:0007669"/>
    <property type="project" value="UniProtKB-UniRule"/>
</dbReference>
<accession>A0A291LVQ3</accession>
<dbReference type="InterPro" id="IPR036291">
    <property type="entry name" value="NAD(P)-bd_dom_sf"/>
</dbReference>
<keyword evidence="8 11" id="KW-0718">Serine biosynthesis</keyword>
<dbReference type="Gene3D" id="3.30.1330.90">
    <property type="entry name" value="D-3-phosphoglycerate dehydrogenase, domain 3"/>
    <property type="match status" value="1"/>
</dbReference>
<dbReference type="PANTHER" id="PTHR42789">
    <property type="entry name" value="D-ISOMER SPECIFIC 2-HYDROXYACID DEHYDROGENASE FAMILY PROTEIN (AFU_ORTHOLOGUE AFUA_6G10090)"/>
    <property type="match status" value="1"/>
</dbReference>
<sequence length="531" mass="56248">MAPKVLVSDKLSETAVQIFRDRGIDVDFEPNLGKDKDRLAEVIGQYDGLAIRSATKVTDKILANADNLKVIARAGIGVDNIDIPAASAKGVIVMNTPFGNMITTAEHAIAMMFAVARQIPEASASTHAGKWEKSKFMGVELTAKTLGVIGAGNIGGIVCDRANGLKMKVIAYDPFLSEERAAKLGVTKVELDELFKRSDFITLHVPMTDKTRNIINADAIAKMKDGVRIINCARGGLVDEAALAEGLKSGKVAGAAFDVFETEPATDSPLFNLPNVVCTPHLGASTTEAQENVALQVAEQMSDYLLTGAVTNALNMPSVTAEEAKVMGPWVKLAEHLGAFVGQLTDEPIESIAITYDGHAAQLNLDALGCAVIAGVMKASNPDVNMVSAPLQAANRGIKISRTTQAKTGVFDGYVKLTVKTPSKERSIAGTVFSDGKPRFIQIKGINIDAEIGAHMLYTTNQDMPGMIGTLGGTLGENGVNIANFTLGRSEVGKDAIALLYVDGRVPDNVLEKLKATGLFQQVRPLAFDVA</sequence>
<evidence type="ECO:0000256" key="6">
    <source>
        <dbReference type="ARBA" id="ARBA00023002"/>
    </source>
</evidence>
<feature type="domain" description="ACT" evidence="12">
    <location>
        <begin position="456"/>
        <end position="528"/>
    </location>
</feature>
<dbReference type="EMBL" id="CP021404">
    <property type="protein sequence ID" value="ATI40789.1"/>
    <property type="molecule type" value="Genomic_DNA"/>
</dbReference>
<dbReference type="InterPro" id="IPR029753">
    <property type="entry name" value="D-isomer_DH_CS"/>
</dbReference>
<evidence type="ECO:0000256" key="5">
    <source>
        <dbReference type="ARBA" id="ARBA00022605"/>
    </source>
</evidence>
<evidence type="ECO:0000256" key="11">
    <source>
        <dbReference type="RuleBase" id="RU363003"/>
    </source>
</evidence>
<dbReference type="UniPathway" id="UPA00135">
    <property type="reaction ID" value="UER00196"/>
</dbReference>
<dbReference type="EC" id="1.1.1.95" evidence="11"/>
<dbReference type="InterPro" id="IPR045626">
    <property type="entry name" value="PGDH_ASB_dom"/>
</dbReference>
<dbReference type="SUPFAM" id="SSF52283">
    <property type="entry name" value="Formate/glycerate dehydrogenase catalytic domain-like"/>
    <property type="match status" value="1"/>
</dbReference>
<reference evidence="13 14" key="1">
    <citation type="submission" date="2017-05" db="EMBL/GenBank/DDBJ databases">
        <title>Comparative genomic and metabolic analysis of manganese-oxidizing mechanisms in Celeribater manganoxidans DY25T: its adaption to the environment of polymetallic nodule.</title>
        <authorList>
            <person name="Wang X."/>
        </authorList>
    </citation>
    <scope>NUCLEOTIDE SEQUENCE [LARGE SCALE GENOMIC DNA]</scope>
    <source>
        <strain evidence="13 14">DY25</strain>
    </source>
</reference>
<comment type="similarity">
    <text evidence="3 11">Belongs to the D-isomer specific 2-hydroxyacid dehydrogenase family.</text>
</comment>
<keyword evidence="6 11" id="KW-0560">Oxidoreductase</keyword>
<dbReference type="AlphaFoldDB" id="A0A291LVQ3"/>
<comment type="function">
    <text evidence="1">Catalyzes the reversible oxidation of 3-phospho-D-glycerate to 3-phosphonooxypyruvate, the first step of the phosphorylated L-serine biosynthesis pathway. Also catalyzes the reversible oxidation of 2-hydroxyglutarate to 2-oxoglutarate.</text>
</comment>
<evidence type="ECO:0000256" key="7">
    <source>
        <dbReference type="ARBA" id="ARBA00023027"/>
    </source>
</evidence>
<dbReference type="Proteomes" id="UP000219050">
    <property type="component" value="Chromosome"/>
</dbReference>
<evidence type="ECO:0000313" key="14">
    <source>
        <dbReference type="Proteomes" id="UP000219050"/>
    </source>
</evidence>
<dbReference type="Pfam" id="PF01842">
    <property type="entry name" value="ACT"/>
    <property type="match status" value="1"/>
</dbReference>
<dbReference type="NCBIfam" id="TIGR01327">
    <property type="entry name" value="PGDH"/>
    <property type="match status" value="1"/>
</dbReference>
<organism evidence="13 14">
    <name type="scientific">Pacificitalea manganoxidans</name>
    <dbReference type="NCBI Taxonomy" id="1411902"/>
    <lineage>
        <taxon>Bacteria</taxon>
        <taxon>Pseudomonadati</taxon>
        <taxon>Pseudomonadota</taxon>
        <taxon>Alphaproteobacteria</taxon>
        <taxon>Rhodobacterales</taxon>
        <taxon>Paracoccaceae</taxon>
        <taxon>Pacificitalea</taxon>
    </lineage>
</organism>